<dbReference type="EMBL" id="JACOPF010000001">
    <property type="protein sequence ID" value="MBC5687982.1"/>
    <property type="molecule type" value="Genomic_DNA"/>
</dbReference>
<gene>
    <name evidence="3" type="ORF">H8S37_03410</name>
</gene>
<dbReference type="AlphaFoldDB" id="A0A923LFX5"/>
<keyword evidence="2" id="KW-1133">Transmembrane helix</keyword>
<dbReference type="RefSeq" id="WP_186874630.1">
    <property type="nucleotide sequence ID" value="NZ_JACOPF010000001.1"/>
</dbReference>
<keyword evidence="4" id="KW-1185">Reference proteome</keyword>
<evidence type="ECO:0000256" key="1">
    <source>
        <dbReference type="SAM" id="MobiDB-lite"/>
    </source>
</evidence>
<sequence length="292" mass="34163">MQRNKKTKSRQERRQIRTKGKRKNSRFILAGGSILAALLVVSLWIRFSTEEKEQSLCEIVFHEEMQERIFTLTEEEAAFYEKKSPEGDGNAYAKEVYAVFEAGEKFGLCSPYSLSNLESEMEVENRNRQAKKNEGEVVYGKTSFKLEEFFDYRFSTVRSDTIRELTDAVLEKRIDISEENAKKYMEENKERFKTLEEITYTLNGKEEILPAQNMKIFEETNPELSAWLSGAKPGDTFQSAELGGTVEVTEIEYHEMSWEEDKLTIMEEYVTNEMYPELLREMESYFEIESLD</sequence>
<feature type="transmembrane region" description="Helical" evidence="2">
    <location>
        <begin position="27"/>
        <end position="47"/>
    </location>
</feature>
<organism evidence="3 4">
    <name type="scientific">Mediterraneibacter hominis</name>
    <dbReference type="NCBI Taxonomy" id="2763054"/>
    <lineage>
        <taxon>Bacteria</taxon>
        <taxon>Bacillati</taxon>
        <taxon>Bacillota</taxon>
        <taxon>Clostridia</taxon>
        <taxon>Lachnospirales</taxon>
        <taxon>Lachnospiraceae</taxon>
        <taxon>Mediterraneibacter</taxon>
    </lineage>
</organism>
<evidence type="ECO:0000313" key="4">
    <source>
        <dbReference type="Proteomes" id="UP000652477"/>
    </source>
</evidence>
<keyword evidence="2" id="KW-0472">Membrane</keyword>
<accession>A0A923LFX5</accession>
<name>A0A923LFX5_9FIRM</name>
<comment type="caution">
    <text evidence="3">The sequence shown here is derived from an EMBL/GenBank/DDBJ whole genome shotgun (WGS) entry which is preliminary data.</text>
</comment>
<evidence type="ECO:0000313" key="3">
    <source>
        <dbReference type="EMBL" id="MBC5687982.1"/>
    </source>
</evidence>
<feature type="region of interest" description="Disordered" evidence="1">
    <location>
        <begin position="1"/>
        <end position="23"/>
    </location>
</feature>
<dbReference type="Proteomes" id="UP000652477">
    <property type="component" value="Unassembled WGS sequence"/>
</dbReference>
<proteinExistence type="predicted"/>
<evidence type="ECO:0000256" key="2">
    <source>
        <dbReference type="SAM" id="Phobius"/>
    </source>
</evidence>
<reference evidence="3" key="1">
    <citation type="submission" date="2020-08" db="EMBL/GenBank/DDBJ databases">
        <title>Genome public.</title>
        <authorList>
            <person name="Liu C."/>
            <person name="Sun Q."/>
        </authorList>
    </citation>
    <scope>NUCLEOTIDE SEQUENCE</scope>
    <source>
        <strain evidence="3">NSJ-55</strain>
    </source>
</reference>
<protein>
    <submittedName>
        <fullName evidence="3">Uncharacterized protein</fullName>
    </submittedName>
</protein>
<keyword evidence="2" id="KW-0812">Transmembrane</keyword>